<evidence type="ECO:0000256" key="1">
    <source>
        <dbReference type="ARBA" id="ARBA00004141"/>
    </source>
</evidence>
<feature type="transmembrane region" description="Helical" evidence="5">
    <location>
        <begin position="69"/>
        <end position="90"/>
    </location>
</feature>
<feature type="transmembrane region" description="Helical" evidence="5">
    <location>
        <begin position="110"/>
        <end position="135"/>
    </location>
</feature>
<organism evidence="6 7">
    <name type="scientific">Heterodera trifolii</name>
    <dbReference type="NCBI Taxonomy" id="157864"/>
    <lineage>
        <taxon>Eukaryota</taxon>
        <taxon>Metazoa</taxon>
        <taxon>Ecdysozoa</taxon>
        <taxon>Nematoda</taxon>
        <taxon>Chromadorea</taxon>
        <taxon>Rhabditida</taxon>
        <taxon>Tylenchina</taxon>
        <taxon>Tylenchomorpha</taxon>
        <taxon>Tylenchoidea</taxon>
        <taxon>Heteroderidae</taxon>
        <taxon>Heteroderinae</taxon>
        <taxon>Heterodera</taxon>
    </lineage>
</organism>
<keyword evidence="3 5" id="KW-1133">Transmembrane helix</keyword>
<evidence type="ECO:0008006" key="8">
    <source>
        <dbReference type="Google" id="ProtNLM"/>
    </source>
</evidence>
<sequence length="380" mass="43836">MSVNSSSIPPNGSTPNLTDCANAKDYVTDFGYFFVRWAHLITGSVILLLLLNISVFIAKKPNLPLHGNLKLLLLNVLFLYSIFALSYLITSVRYLFIFATFSDPCQCLTPIWLAFLLRMPAYVYLVASPLFHFGIMVERVRATIFVGKYEREGIKCGIGITIFMWLLAVLFSTYIVITAFADTVTFSKPLVYLSMTTSFNAQVFINIHYFFLFLVICVALADYLLIKLNKLAIQRAKNKVMPYNLSRSYQAKENIVTIRLLFPLDFSYTLFFTIFIISSAFVRFYKDEMSLLVYNRAYEGIQLILSMHAIISLSTYLYFLKRSRGQSAEELTVAQRTREHFRVLQSQWKFEEAQPKNEEAFIRGIIAARRRDERGKMNEK</sequence>
<dbReference type="PANTHER" id="PTHR46561:SF17">
    <property type="entry name" value="G_PROTEIN_RECEP_F1_2 DOMAIN-CONTAINING PROTEIN"/>
    <property type="match status" value="1"/>
</dbReference>
<evidence type="ECO:0000256" key="2">
    <source>
        <dbReference type="ARBA" id="ARBA00022692"/>
    </source>
</evidence>
<keyword evidence="4 5" id="KW-0472">Membrane</keyword>
<keyword evidence="2 5" id="KW-0812">Transmembrane</keyword>
<reference evidence="6 7" key="1">
    <citation type="submission" date="2024-10" db="EMBL/GenBank/DDBJ databases">
        <authorList>
            <person name="Kim D."/>
        </authorList>
    </citation>
    <scope>NUCLEOTIDE SEQUENCE [LARGE SCALE GENOMIC DNA]</scope>
    <source>
        <strain evidence="6">BH-2024</strain>
    </source>
</reference>
<dbReference type="PANTHER" id="PTHR46561">
    <property type="entry name" value="SERPENTINE RECEPTOR, CLASS AB (CLASS A-LIKE)-RELATED"/>
    <property type="match status" value="1"/>
</dbReference>
<feature type="transmembrane region" description="Helical" evidence="5">
    <location>
        <begin position="201"/>
        <end position="225"/>
    </location>
</feature>
<dbReference type="InterPro" id="IPR019408">
    <property type="entry name" value="7TM_GPCR_serpentine_rcpt_Srab"/>
</dbReference>
<feature type="transmembrane region" description="Helical" evidence="5">
    <location>
        <begin position="37"/>
        <end position="57"/>
    </location>
</feature>
<proteinExistence type="predicted"/>
<dbReference type="Proteomes" id="UP001620626">
    <property type="component" value="Unassembled WGS sequence"/>
</dbReference>
<dbReference type="AlphaFoldDB" id="A0ABD2KTI8"/>
<accession>A0ABD2KTI8</accession>
<dbReference type="InterPro" id="IPR053286">
    <property type="entry name" value="Nematode_rcpt-like_srab"/>
</dbReference>
<feature type="transmembrane region" description="Helical" evidence="5">
    <location>
        <begin position="156"/>
        <end position="181"/>
    </location>
</feature>
<protein>
    <recommendedName>
        <fullName evidence="8">Gustatory receptor</fullName>
    </recommendedName>
</protein>
<evidence type="ECO:0000313" key="6">
    <source>
        <dbReference type="EMBL" id="KAL3106208.1"/>
    </source>
</evidence>
<name>A0ABD2KTI8_9BILA</name>
<evidence type="ECO:0000313" key="7">
    <source>
        <dbReference type="Proteomes" id="UP001620626"/>
    </source>
</evidence>
<dbReference type="Pfam" id="PF10292">
    <property type="entry name" value="7TM_GPCR_Srab"/>
    <property type="match status" value="1"/>
</dbReference>
<evidence type="ECO:0000256" key="4">
    <source>
        <dbReference type="ARBA" id="ARBA00023136"/>
    </source>
</evidence>
<dbReference type="EMBL" id="JBICBT010000659">
    <property type="protein sequence ID" value="KAL3106208.1"/>
    <property type="molecule type" value="Genomic_DNA"/>
</dbReference>
<evidence type="ECO:0000256" key="5">
    <source>
        <dbReference type="SAM" id="Phobius"/>
    </source>
</evidence>
<evidence type="ECO:0000256" key="3">
    <source>
        <dbReference type="ARBA" id="ARBA00022989"/>
    </source>
</evidence>
<dbReference type="GO" id="GO:0016020">
    <property type="term" value="C:membrane"/>
    <property type="evidence" value="ECO:0007669"/>
    <property type="project" value="UniProtKB-SubCell"/>
</dbReference>
<comment type="caution">
    <text evidence="6">The sequence shown here is derived from an EMBL/GenBank/DDBJ whole genome shotgun (WGS) entry which is preliminary data.</text>
</comment>
<feature type="transmembrane region" description="Helical" evidence="5">
    <location>
        <begin position="301"/>
        <end position="320"/>
    </location>
</feature>
<gene>
    <name evidence="6" type="ORF">niasHT_016895</name>
</gene>
<feature type="transmembrane region" description="Helical" evidence="5">
    <location>
        <begin position="260"/>
        <end position="281"/>
    </location>
</feature>
<comment type="subcellular location">
    <subcellularLocation>
        <location evidence="1">Membrane</location>
        <topology evidence="1">Multi-pass membrane protein</topology>
    </subcellularLocation>
</comment>
<keyword evidence="7" id="KW-1185">Reference proteome</keyword>